<feature type="region of interest" description="Disordered" evidence="2">
    <location>
        <begin position="723"/>
        <end position="763"/>
    </location>
</feature>
<dbReference type="InterPro" id="IPR002104">
    <property type="entry name" value="Integrase_catalytic"/>
</dbReference>
<dbReference type="PANTHER" id="PTHR33480">
    <property type="entry name" value="SET DOMAIN-CONTAINING PROTEIN-RELATED"/>
    <property type="match status" value="1"/>
</dbReference>
<dbReference type="AlphaFoldDB" id="A0AAE0YR83"/>
<dbReference type="PANTHER" id="PTHR33480:SF1">
    <property type="entry name" value="TYR RECOMBINASE DOMAIN-CONTAINING PROTEIN"/>
    <property type="match status" value="1"/>
</dbReference>
<accession>A0AAE0YR83</accession>
<proteinExistence type="predicted"/>
<dbReference type="Proteomes" id="UP001283361">
    <property type="component" value="Unassembled WGS sequence"/>
</dbReference>
<evidence type="ECO:0000256" key="3">
    <source>
        <dbReference type="SAM" id="SignalP"/>
    </source>
</evidence>
<evidence type="ECO:0000256" key="2">
    <source>
        <dbReference type="SAM" id="MobiDB-lite"/>
    </source>
</evidence>
<dbReference type="SUPFAM" id="SSF56349">
    <property type="entry name" value="DNA breaking-rejoining enzymes"/>
    <property type="match status" value="1"/>
</dbReference>
<dbReference type="Gene3D" id="1.10.443.10">
    <property type="entry name" value="Intergrase catalytic core"/>
    <property type="match status" value="1"/>
</dbReference>
<feature type="domain" description="Tyr recombinase" evidence="4">
    <location>
        <begin position="480"/>
        <end position="711"/>
    </location>
</feature>
<gene>
    <name evidence="5" type="ORF">RRG08_054916</name>
</gene>
<dbReference type="EMBL" id="JAWDGP010005619">
    <property type="protein sequence ID" value="KAK3754959.1"/>
    <property type="molecule type" value="Genomic_DNA"/>
</dbReference>
<feature type="chain" id="PRO_5042293353" description="Tyr recombinase domain-containing protein" evidence="3">
    <location>
        <begin position="24"/>
        <end position="888"/>
    </location>
</feature>
<evidence type="ECO:0000259" key="4">
    <source>
        <dbReference type="PROSITE" id="PS51898"/>
    </source>
</evidence>
<feature type="compositionally biased region" description="Basic and acidic residues" evidence="2">
    <location>
        <begin position="737"/>
        <end position="750"/>
    </location>
</feature>
<dbReference type="PROSITE" id="PS51898">
    <property type="entry name" value="TYR_RECOMBINASE"/>
    <property type="match status" value="1"/>
</dbReference>
<evidence type="ECO:0000256" key="1">
    <source>
        <dbReference type="ARBA" id="ARBA00023172"/>
    </source>
</evidence>
<feature type="region of interest" description="Disordered" evidence="2">
    <location>
        <begin position="25"/>
        <end position="49"/>
    </location>
</feature>
<evidence type="ECO:0000313" key="5">
    <source>
        <dbReference type="EMBL" id="KAK3754959.1"/>
    </source>
</evidence>
<keyword evidence="3" id="KW-0732">Signal</keyword>
<feature type="signal peptide" evidence="3">
    <location>
        <begin position="1"/>
        <end position="23"/>
    </location>
</feature>
<comment type="caution">
    <text evidence="5">The sequence shown here is derived from an EMBL/GenBank/DDBJ whole genome shotgun (WGS) entry which is preliminary data.</text>
</comment>
<evidence type="ECO:0000313" key="6">
    <source>
        <dbReference type="Proteomes" id="UP001283361"/>
    </source>
</evidence>
<dbReference type="InterPro" id="IPR013762">
    <property type="entry name" value="Integrase-like_cat_sf"/>
</dbReference>
<dbReference type="GO" id="GO:0006310">
    <property type="term" value="P:DNA recombination"/>
    <property type="evidence" value="ECO:0007669"/>
    <property type="project" value="UniProtKB-KW"/>
</dbReference>
<name>A0AAE0YR83_9GAST</name>
<keyword evidence="6" id="KW-1185">Reference proteome</keyword>
<dbReference type="GO" id="GO:0003677">
    <property type="term" value="F:DNA binding"/>
    <property type="evidence" value="ECO:0007669"/>
    <property type="project" value="InterPro"/>
</dbReference>
<sequence>MQTLFRAFFVVSVILIGLGVKDGGTEDRYRPKHSGRQSNPGLMERGWNRSKGMDPHAKFLCRSQRMVMMALEKRKTHKDTCMETKAATSNLNPHDVDPDDPFDLKKSQDVEDADGIHSTSCSSSDYEMSDADNFCPNSEIDSDVEIPFQGILQCYKPPQTVQNKCNRVEVRHHEAQDPQEWQDPQEIVKVQKKRPARPCAYCGVLQTQLARHLVRIHKNEDEVKQAMRLPRRDRLQRFNNIKKKGILSYNIGLKNEGKELLCERRQGSERGLAMCLGCKGFYSKRRIGKHRKSCKQNLGVNQGTLCSSFVTEASVMNADEFEIEIVQKFKDDIPGNLCKKDPTIIKLGRKLWAKSARKERRIIMNDMRLFGRLLLEVQKVAHDDNLTGADLLDRVNFEHLSKAITNLTSNEHGHLKAGLKLAIGYILKKSIKVMKGHYIQENKMKESEEVDRFSALLELNWEFIFFNAQLKCEQRRQNLRKPADMPVEDDILVFRNFVTDEPKKMISDPYHKHDMHDFVLLRNLLVAKLTLFNARRGGEPARLLLTEWEEAQKGEWIDSQQIERINDSSEKELINDMKLAYQSGKGSRRLVPVLFPKDTIPAIEKLVEIRAECGIAENNPFLFPNTESSLDHVIGSTSIKSVVDKLVDKLKSPHLMTADKFRHRAATLFAQMDLPQEKRDIFYRHMGHSEQINKDVYQCPLAIREIREVGSFLKEIDTRTVHKEMHESSTSQAQSHEMTHAVTDVEKKTENNQNKDLLDEEASFDSITLDSHANEERATKDGSIGQLDLNLAEAQPPLKKVGSRRYMRWHSTDAEKVIFHFKTYIDDVNSSTLSRGKLPSKKEVEGFLSEHHIFEDQDLPVSTKVALVKAKVFNERKKKRENTFKLFK</sequence>
<keyword evidence="1" id="KW-0233">DNA recombination</keyword>
<organism evidence="5 6">
    <name type="scientific">Elysia crispata</name>
    <name type="common">lettuce slug</name>
    <dbReference type="NCBI Taxonomy" id="231223"/>
    <lineage>
        <taxon>Eukaryota</taxon>
        <taxon>Metazoa</taxon>
        <taxon>Spiralia</taxon>
        <taxon>Lophotrochozoa</taxon>
        <taxon>Mollusca</taxon>
        <taxon>Gastropoda</taxon>
        <taxon>Heterobranchia</taxon>
        <taxon>Euthyneura</taxon>
        <taxon>Panpulmonata</taxon>
        <taxon>Sacoglossa</taxon>
        <taxon>Placobranchoidea</taxon>
        <taxon>Plakobranchidae</taxon>
        <taxon>Elysia</taxon>
    </lineage>
</organism>
<dbReference type="GO" id="GO:0015074">
    <property type="term" value="P:DNA integration"/>
    <property type="evidence" value="ECO:0007669"/>
    <property type="project" value="InterPro"/>
</dbReference>
<reference evidence="5" key="1">
    <citation type="journal article" date="2023" name="G3 (Bethesda)">
        <title>A reference genome for the long-term kleptoplast-retaining sea slug Elysia crispata morphotype clarki.</title>
        <authorList>
            <person name="Eastman K.E."/>
            <person name="Pendleton A.L."/>
            <person name="Shaikh M.A."/>
            <person name="Suttiyut T."/>
            <person name="Ogas R."/>
            <person name="Tomko P."/>
            <person name="Gavelis G."/>
            <person name="Widhalm J.R."/>
            <person name="Wisecaver J.H."/>
        </authorList>
    </citation>
    <scope>NUCLEOTIDE SEQUENCE</scope>
    <source>
        <strain evidence="5">ECLA1</strain>
    </source>
</reference>
<protein>
    <recommendedName>
        <fullName evidence="4">Tyr recombinase domain-containing protein</fullName>
    </recommendedName>
</protein>
<dbReference type="InterPro" id="IPR011010">
    <property type="entry name" value="DNA_brk_join_enz"/>
</dbReference>